<dbReference type="EnsemblMetazoa" id="CapteT191102">
    <property type="protein sequence ID" value="CapteP191102"/>
    <property type="gene ID" value="CapteG191102"/>
</dbReference>
<dbReference type="OrthoDB" id="8797785at2759"/>
<proteinExistence type="predicted"/>
<evidence type="ECO:0000313" key="2">
    <source>
        <dbReference type="EnsemblMetazoa" id="CapteP191102"/>
    </source>
</evidence>
<name>R7UVF8_CAPTE</name>
<dbReference type="PANTHER" id="PTHR34415:SF1">
    <property type="entry name" value="INTEGRASE CATALYTIC DOMAIN-CONTAINING PROTEIN"/>
    <property type="match status" value="1"/>
</dbReference>
<dbReference type="EMBL" id="AMQN01020547">
    <property type="status" value="NOT_ANNOTATED_CDS"/>
    <property type="molecule type" value="Genomic_DNA"/>
</dbReference>
<dbReference type="Proteomes" id="UP000014760">
    <property type="component" value="Unassembled WGS sequence"/>
</dbReference>
<evidence type="ECO:0008006" key="4">
    <source>
        <dbReference type="Google" id="ProtNLM"/>
    </source>
</evidence>
<sequence length="379" mass="43049">MAISSRQHFVLSDPIINVAMISQCNISLQRVNMDLSKAFDTILCQKLAKYGINCLILKWFESYLHDRKQQVHCNNNDLTFEDIRATHAFIENYASTHALVLPGRVPGYKRNDVSLLPSSHTKVIVYGVYKKCMEESNDRAISLTSFKRIWRQLLPNIVTCKPMTDLCATCQQNNYLIYRSANLAEEDKCEKLQKQESHLMQVHEERSLYQQMCDQAKAVCKAEGIDALQESAACSHRMTMHYSFDYAQQVHLPSNPLQPGSIFFLVPRKTGLFGVCCEGLPRQVNFLIDEAHLISKGSNAVVSFLHHFFERYGLGETDVHLHCDNCSGQNKNKFVQWYLAWRVAVTSTSPSLSISWLLDTQSFLPTGVLASSSRHSDAT</sequence>
<reference evidence="3" key="1">
    <citation type="submission" date="2012-12" db="EMBL/GenBank/DDBJ databases">
        <authorList>
            <person name="Hellsten U."/>
            <person name="Grimwood J."/>
            <person name="Chapman J.A."/>
            <person name="Shapiro H."/>
            <person name="Aerts A."/>
            <person name="Otillar R.P."/>
            <person name="Terry A.Y."/>
            <person name="Boore J.L."/>
            <person name="Simakov O."/>
            <person name="Marletaz F."/>
            <person name="Cho S.-J."/>
            <person name="Edsinger-Gonzales E."/>
            <person name="Havlak P."/>
            <person name="Kuo D.-H."/>
            <person name="Larsson T."/>
            <person name="Lv J."/>
            <person name="Arendt D."/>
            <person name="Savage R."/>
            <person name="Osoegawa K."/>
            <person name="de Jong P."/>
            <person name="Lindberg D.R."/>
            <person name="Seaver E.C."/>
            <person name="Weisblat D.A."/>
            <person name="Putnam N.H."/>
            <person name="Grigoriev I.V."/>
            <person name="Rokhsar D.S."/>
        </authorList>
    </citation>
    <scope>NUCLEOTIDE SEQUENCE</scope>
    <source>
        <strain evidence="3">I ESC-2004</strain>
    </source>
</reference>
<reference evidence="2" key="3">
    <citation type="submission" date="2015-06" db="UniProtKB">
        <authorList>
            <consortium name="EnsemblMetazoa"/>
        </authorList>
    </citation>
    <scope>IDENTIFICATION</scope>
</reference>
<organism evidence="1">
    <name type="scientific">Capitella teleta</name>
    <name type="common">Polychaete worm</name>
    <dbReference type="NCBI Taxonomy" id="283909"/>
    <lineage>
        <taxon>Eukaryota</taxon>
        <taxon>Metazoa</taxon>
        <taxon>Spiralia</taxon>
        <taxon>Lophotrochozoa</taxon>
        <taxon>Annelida</taxon>
        <taxon>Polychaeta</taxon>
        <taxon>Sedentaria</taxon>
        <taxon>Scolecida</taxon>
        <taxon>Capitellidae</taxon>
        <taxon>Capitella</taxon>
    </lineage>
</organism>
<dbReference type="OMA" id="PMEAGHT"/>
<protein>
    <recommendedName>
        <fullName evidence="4">Reverse transcriptase domain-containing protein</fullName>
    </recommendedName>
</protein>
<evidence type="ECO:0000313" key="3">
    <source>
        <dbReference type="Proteomes" id="UP000014760"/>
    </source>
</evidence>
<evidence type="ECO:0000313" key="1">
    <source>
        <dbReference type="EMBL" id="ELU10608.1"/>
    </source>
</evidence>
<gene>
    <name evidence="1" type="ORF">CAPTEDRAFT_191102</name>
</gene>
<dbReference type="PANTHER" id="PTHR34415">
    <property type="entry name" value="INTEGRASE CATALYTIC DOMAIN-CONTAINING PROTEIN"/>
    <property type="match status" value="1"/>
</dbReference>
<keyword evidence="3" id="KW-1185">Reference proteome</keyword>
<dbReference type="AlphaFoldDB" id="R7UVF8"/>
<dbReference type="EMBL" id="KB297343">
    <property type="protein sequence ID" value="ELU10608.1"/>
    <property type="molecule type" value="Genomic_DNA"/>
</dbReference>
<reference evidence="1 3" key="2">
    <citation type="journal article" date="2013" name="Nature">
        <title>Insights into bilaterian evolution from three spiralian genomes.</title>
        <authorList>
            <person name="Simakov O."/>
            <person name="Marletaz F."/>
            <person name="Cho S.J."/>
            <person name="Edsinger-Gonzales E."/>
            <person name="Havlak P."/>
            <person name="Hellsten U."/>
            <person name="Kuo D.H."/>
            <person name="Larsson T."/>
            <person name="Lv J."/>
            <person name="Arendt D."/>
            <person name="Savage R."/>
            <person name="Osoegawa K."/>
            <person name="de Jong P."/>
            <person name="Grimwood J."/>
            <person name="Chapman J.A."/>
            <person name="Shapiro H."/>
            <person name="Aerts A."/>
            <person name="Otillar R.P."/>
            <person name="Terry A.Y."/>
            <person name="Boore J.L."/>
            <person name="Grigoriev I.V."/>
            <person name="Lindberg D.R."/>
            <person name="Seaver E.C."/>
            <person name="Weisblat D.A."/>
            <person name="Putnam N.H."/>
            <person name="Rokhsar D.S."/>
        </authorList>
    </citation>
    <scope>NUCLEOTIDE SEQUENCE</scope>
    <source>
        <strain evidence="1 3">I ESC-2004</strain>
    </source>
</reference>
<accession>R7UVF8</accession>
<dbReference type="HOGENOM" id="CLU_730064_0_0_1"/>